<feature type="compositionally biased region" description="Low complexity" evidence="1">
    <location>
        <begin position="162"/>
        <end position="176"/>
    </location>
</feature>
<gene>
    <name evidence="2" type="ORF">CGI_10019360</name>
</gene>
<dbReference type="AlphaFoldDB" id="K1QYF4"/>
<reference evidence="3" key="2">
    <citation type="submission" date="2022-08" db="UniProtKB">
        <authorList>
            <consortium name="EnsemblMetazoa"/>
        </authorList>
    </citation>
    <scope>IDENTIFICATION</scope>
    <source>
        <strain evidence="3">05x7-T-G4-1.051#20</strain>
    </source>
</reference>
<dbReference type="OrthoDB" id="6155116at2759"/>
<dbReference type="OMA" id="DLHWIGN"/>
<organism evidence="2">
    <name type="scientific">Magallana gigas</name>
    <name type="common">Pacific oyster</name>
    <name type="synonym">Crassostrea gigas</name>
    <dbReference type="NCBI Taxonomy" id="29159"/>
    <lineage>
        <taxon>Eukaryota</taxon>
        <taxon>Metazoa</taxon>
        <taxon>Spiralia</taxon>
        <taxon>Lophotrochozoa</taxon>
        <taxon>Mollusca</taxon>
        <taxon>Bivalvia</taxon>
        <taxon>Autobranchia</taxon>
        <taxon>Pteriomorphia</taxon>
        <taxon>Ostreida</taxon>
        <taxon>Ostreoidea</taxon>
        <taxon>Ostreidae</taxon>
        <taxon>Magallana</taxon>
    </lineage>
</organism>
<dbReference type="KEGG" id="crg:105348032"/>
<dbReference type="EMBL" id="JH818390">
    <property type="protein sequence ID" value="EKC38723.1"/>
    <property type="molecule type" value="Genomic_DNA"/>
</dbReference>
<dbReference type="EnsemblMetazoa" id="G17762.3">
    <property type="protein sequence ID" value="G17762.3:cds"/>
    <property type="gene ID" value="G17762"/>
</dbReference>
<feature type="region of interest" description="Disordered" evidence="1">
    <location>
        <begin position="83"/>
        <end position="262"/>
    </location>
</feature>
<dbReference type="HOGENOM" id="CLU_1062651_0_0_1"/>
<feature type="compositionally biased region" description="Acidic residues" evidence="1">
    <location>
        <begin position="83"/>
        <end position="99"/>
    </location>
</feature>
<evidence type="ECO:0000313" key="3">
    <source>
        <dbReference type="EnsemblMetazoa" id="G17762.2:cds"/>
    </source>
</evidence>
<protein>
    <submittedName>
        <fullName evidence="2 3">Uncharacterized protein</fullName>
    </submittedName>
</protein>
<dbReference type="EnsemblMetazoa" id="G17762.5">
    <property type="protein sequence ID" value="G17762.5:cds"/>
    <property type="gene ID" value="G17762"/>
</dbReference>
<reference evidence="2" key="1">
    <citation type="journal article" date="2012" name="Nature">
        <title>The oyster genome reveals stress adaptation and complexity of shell formation.</title>
        <authorList>
            <person name="Zhang G."/>
            <person name="Fang X."/>
            <person name="Guo X."/>
            <person name="Li L."/>
            <person name="Luo R."/>
            <person name="Xu F."/>
            <person name="Yang P."/>
            <person name="Zhang L."/>
            <person name="Wang X."/>
            <person name="Qi H."/>
            <person name="Xiong Z."/>
            <person name="Que H."/>
            <person name="Xie Y."/>
            <person name="Holland P.W."/>
            <person name="Paps J."/>
            <person name="Zhu Y."/>
            <person name="Wu F."/>
            <person name="Chen Y."/>
            <person name="Wang J."/>
            <person name="Peng C."/>
            <person name="Meng J."/>
            <person name="Yang L."/>
            <person name="Liu J."/>
            <person name="Wen B."/>
            <person name="Zhang N."/>
            <person name="Huang Z."/>
            <person name="Zhu Q."/>
            <person name="Feng Y."/>
            <person name="Mount A."/>
            <person name="Hedgecock D."/>
            <person name="Xu Z."/>
            <person name="Liu Y."/>
            <person name="Domazet-Loso T."/>
            <person name="Du Y."/>
            <person name="Sun X."/>
            <person name="Zhang S."/>
            <person name="Liu B."/>
            <person name="Cheng P."/>
            <person name="Jiang X."/>
            <person name="Li J."/>
            <person name="Fan D."/>
            <person name="Wang W."/>
            <person name="Fu W."/>
            <person name="Wang T."/>
            <person name="Wang B."/>
            <person name="Zhang J."/>
            <person name="Peng Z."/>
            <person name="Li Y."/>
            <person name="Li N."/>
            <person name="Wang J."/>
            <person name="Chen M."/>
            <person name="He Y."/>
            <person name="Tan F."/>
            <person name="Song X."/>
            <person name="Zheng Q."/>
            <person name="Huang R."/>
            <person name="Yang H."/>
            <person name="Du X."/>
            <person name="Chen L."/>
            <person name="Yang M."/>
            <person name="Gaffney P.M."/>
            <person name="Wang S."/>
            <person name="Luo L."/>
            <person name="She Z."/>
            <person name="Ming Y."/>
            <person name="Huang W."/>
            <person name="Zhang S."/>
            <person name="Huang B."/>
            <person name="Zhang Y."/>
            <person name="Qu T."/>
            <person name="Ni P."/>
            <person name="Miao G."/>
            <person name="Wang J."/>
            <person name="Wang Q."/>
            <person name="Steinberg C.E."/>
            <person name="Wang H."/>
            <person name="Li N."/>
            <person name="Qian L."/>
            <person name="Zhang G."/>
            <person name="Li Y."/>
            <person name="Yang H."/>
            <person name="Liu X."/>
            <person name="Wang J."/>
            <person name="Yin Y."/>
            <person name="Wang J."/>
        </authorList>
    </citation>
    <scope>NUCLEOTIDE SEQUENCE [LARGE SCALE GENOMIC DNA]</scope>
    <source>
        <strain evidence="2">05x7-T-G4-1.051#20</strain>
    </source>
</reference>
<sequence length="262" mass="30545">MQEADVDRYLRESSKSYKNCRIKNSARRNSLQKKTLGIESEKRLAQSEISREEKHLREHLKQMHIDKMKNYLVKKMRDNSLEQEEELEDLVDDHDDVTDPYDPNTYRLTPLLYSPPQKRRDDHETKGRLYAQRRGRRQSKEFEDLNMDTRTGSLKQPFNVAKRVLSSHSRVKSSSLDKISSPRLQRSSTSLGGSRTRLKSSDHSDGSSSSAISSLEDLHWIGDPEATKSVRRNRKSSEEQHLEYELKRIASSKRQVTKKNSK</sequence>
<proteinExistence type="predicted"/>
<evidence type="ECO:0000313" key="4">
    <source>
        <dbReference type="Proteomes" id="UP000005408"/>
    </source>
</evidence>
<keyword evidence="4" id="KW-1185">Reference proteome</keyword>
<feature type="compositionally biased region" description="Basic and acidic residues" evidence="1">
    <location>
        <begin position="235"/>
        <end position="248"/>
    </location>
</feature>
<accession>K1QYF4</accession>
<feature type="compositionally biased region" description="Basic and acidic residues" evidence="1">
    <location>
        <begin position="118"/>
        <end position="127"/>
    </location>
</feature>
<dbReference type="Proteomes" id="UP000005408">
    <property type="component" value="Unassembled WGS sequence"/>
</dbReference>
<dbReference type="EnsemblMetazoa" id="G17762.2">
    <property type="protein sequence ID" value="G17762.2:cds"/>
    <property type="gene ID" value="G17762"/>
</dbReference>
<evidence type="ECO:0000313" key="2">
    <source>
        <dbReference type="EMBL" id="EKC38723.1"/>
    </source>
</evidence>
<feature type="compositionally biased region" description="Low complexity" evidence="1">
    <location>
        <begin position="183"/>
        <end position="195"/>
    </location>
</feature>
<name>K1QYF4_MAGGI</name>
<evidence type="ECO:0000256" key="1">
    <source>
        <dbReference type="SAM" id="MobiDB-lite"/>
    </source>
</evidence>
<feature type="compositionally biased region" description="Basic and acidic residues" evidence="1">
    <location>
        <begin position="216"/>
        <end position="228"/>
    </location>
</feature>